<feature type="active site" description="GMP-histidine intermediate" evidence="15">
    <location>
        <position position="51"/>
    </location>
</feature>
<reference evidence="18" key="1">
    <citation type="submission" date="2011-08" db="EMBL/GenBank/DDBJ databases">
        <authorList>
            <person name="Hoffman M."/>
            <person name="Strain E.A."/>
            <person name="Brown E."/>
            <person name="Allard M.W."/>
        </authorList>
    </citation>
    <scope>NUCLEOTIDE SEQUENCE</scope>
    <source>
        <strain evidence="18">ATCC 19109</strain>
    </source>
</reference>
<proteinExistence type="inferred from homology"/>
<dbReference type="GO" id="GO:0008820">
    <property type="term" value="F:cobinamide phosphate guanylyltransferase activity"/>
    <property type="evidence" value="ECO:0007669"/>
    <property type="project" value="UniProtKB-UniRule"/>
</dbReference>
<dbReference type="AlphaFoldDB" id="F9T274"/>
<reference evidence="18 19" key="2">
    <citation type="journal article" date="2012" name="Int. J. Syst. Evol. Microbiol.">
        <title>Vibrio caribbeanicus sp. nov., isolated from the marine sponge Scleritoderma cyanea.</title>
        <authorList>
            <person name="Hoffmann M."/>
            <person name="Monday S.R."/>
            <person name="Allard M.W."/>
            <person name="Strain E.A."/>
            <person name="Whittaker P."/>
            <person name="Naum M."/>
            <person name="McCarthy P.J."/>
            <person name="Lopez J.V."/>
            <person name="Fischer M."/>
            <person name="Brown E.W."/>
        </authorList>
    </citation>
    <scope>NUCLEOTIDE SEQUENCE [LARGE SCALE GENOMIC DNA]</scope>
    <source>
        <strain evidence="18 19">ATCC 19109</strain>
    </source>
</reference>
<dbReference type="KEGG" id="vtu:IX91_06910"/>
<dbReference type="PATRIC" id="fig|1051646.9.peg.1362"/>
<dbReference type="Gene3D" id="3.40.50.300">
    <property type="entry name" value="P-loop containing nucleotide triphosphate hydrolases"/>
    <property type="match status" value="1"/>
</dbReference>
<evidence type="ECO:0000256" key="6">
    <source>
        <dbReference type="ARBA" id="ARBA00005159"/>
    </source>
</evidence>
<comment type="catalytic activity">
    <reaction evidence="3">
        <text>adenosylcob(III)inamide + GTP = adenosylcob(III)inamide phosphate + GDP + H(+)</text>
        <dbReference type="Rhea" id="RHEA:15765"/>
        <dbReference type="ChEBI" id="CHEBI:2480"/>
        <dbReference type="ChEBI" id="CHEBI:15378"/>
        <dbReference type="ChEBI" id="CHEBI:37565"/>
        <dbReference type="ChEBI" id="CHEBI:58189"/>
        <dbReference type="ChEBI" id="CHEBI:58502"/>
        <dbReference type="EC" id="2.7.1.156"/>
    </reaction>
</comment>
<name>F9T274_9VIBR</name>
<dbReference type="EC" id="2.7.1.156" evidence="14"/>
<feature type="binding site" evidence="16">
    <location>
        <begin position="35"/>
        <end position="37"/>
    </location>
    <ligand>
        <name>GTP</name>
        <dbReference type="ChEBI" id="CHEBI:37565"/>
    </ligand>
</feature>
<evidence type="ECO:0000256" key="8">
    <source>
        <dbReference type="ARBA" id="ARBA00022573"/>
    </source>
</evidence>
<dbReference type="EMBL" id="AFWI01000053">
    <property type="protein sequence ID" value="EGU57886.1"/>
    <property type="molecule type" value="Genomic_DNA"/>
</dbReference>
<comment type="catalytic activity">
    <reaction evidence="1 14">
        <text>adenosylcob(III)inamide + ATP = adenosylcob(III)inamide phosphate + ADP + H(+)</text>
        <dbReference type="Rhea" id="RHEA:15769"/>
        <dbReference type="ChEBI" id="CHEBI:2480"/>
        <dbReference type="ChEBI" id="CHEBI:15378"/>
        <dbReference type="ChEBI" id="CHEBI:30616"/>
        <dbReference type="ChEBI" id="CHEBI:58502"/>
        <dbReference type="ChEBI" id="CHEBI:456216"/>
        <dbReference type="EC" id="2.7.1.156"/>
    </reaction>
</comment>
<evidence type="ECO:0000313" key="18">
    <source>
        <dbReference type="EMBL" id="EGU57886.1"/>
    </source>
</evidence>
<evidence type="ECO:0000256" key="1">
    <source>
        <dbReference type="ARBA" id="ARBA00000312"/>
    </source>
</evidence>
<dbReference type="EC" id="2.7.7.62" evidence="14"/>
<dbReference type="Pfam" id="PF02283">
    <property type="entry name" value="CobU"/>
    <property type="match status" value="1"/>
</dbReference>
<protein>
    <recommendedName>
        <fullName evidence="14">Bifunctional adenosylcobalamin biosynthesis protein</fullName>
        <ecNumber evidence="14">2.7.1.156</ecNumber>
        <ecNumber evidence="14">2.7.7.62</ecNumber>
    </recommendedName>
</protein>
<feature type="binding site" evidence="16">
    <location>
        <position position="63"/>
    </location>
    <ligand>
        <name>GTP</name>
        <dbReference type="ChEBI" id="CHEBI:37565"/>
    </ligand>
</feature>
<evidence type="ECO:0000256" key="3">
    <source>
        <dbReference type="ARBA" id="ARBA00001522"/>
    </source>
</evidence>
<dbReference type="RefSeq" id="WP_004743540.1">
    <property type="nucleotide sequence ID" value="NZ_AFWI01000053.1"/>
</dbReference>
<evidence type="ECO:0000256" key="2">
    <source>
        <dbReference type="ARBA" id="ARBA00000711"/>
    </source>
</evidence>
<dbReference type="GO" id="GO:0005525">
    <property type="term" value="F:GTP binding"/>
    <property type="evidence" value="ECO:0007669"/>
    <property type="project" value="UniProtKB-UniRule"/>
</dbReference>
<dbReference type="HOGENOM" id="CLU_094161_0_1_6"/>
<accession>F9T274</accession>
<keyword evidence="18" id="KW-0548">Nucleotidyltransferase</keyword>
<dbReference type="UniPathway" id="UPA00148">
    <property type="reaction ID" value="UER00236"/>
</dbReference>
<keyword evidence="19" id="KW-1185">Reference proteome</keyword>
<evidence type="ECO:0000256" key="14">
    <source>
        <dbReference type="PIRNR" id="PIRNR006135"/>
    </source>
</evidence>
<evidence type="ECO:0000256" key="15">
    <source>
        <dbReference type="PIRSR" id="PIRSR006135-1"/>
    </source>
</evidence>
<dbReference type="PANTHER" id="PTHR34848">
    <property type="match status" value="1"/>
</dbReference>
<evidence type="ECO:0000313" key="20">
    <source>
        <dbReference type="Proteomes" id="UP000030071"/>
    </source>
</evidence>
<evidence type="ECO:0000256" key="11">
    <source>
        <dbReference type="ARBA" id="ARBA00022777"/>
    </source>
</evidence>
<gene>
    <name evidence="18" type="primary">cobU</name>
    <name evidence="17" type="ORF">IX91_06910</name>
    <name evidence="18" type="ORF">VITU9109_18613</name>
</gene>
<evidence type="ECO:0000256" key="16">
    <source>
        <dbReference type="PIRSR" id="PIRSR006135-2"/>
    </source>
</evidence>
<dbReference type="GO" id="GO:0009236">
    <property type="term" value="P:cobalamin biosynthetic process"/>
    <property type="evidence" value="ECO:0007669"/>
    <property type="project" value="UniProtKB-UniRule"/>
</dbReference>
<comment type="function">
    <text evidence="4 14">Catalyzes ATP-dependent phosphorylation of adenosylcobinamide and addition of GMP to adenosylcobinamide phosphate.</text>
</comment>
<evidence type="ECO:0000313" key="19">
    <source>
        <dbReference type="Proteomes" id="UP000003836"/>
    </source>
</evidence>
<feature type="binding site" evidence="16">
    <location>
        <begin position="8"/>
        <end position="15"/>
    </location>
    <ligand>
        <name>GTP</name>
        <dbReference type="ChEBI" id="CHEBI:37565"/>
    </ligand>
</feature>
<dbReference type="PIRSF" id="PIRSF006135">
    <property type="entry name" value="CobU"/>
    <property type="match status" value="1"/>
</dbReference>
<dbReference type="InterPro" id="IPR027417">
    <property type="entry name" value="P-loop_NTPase"/>
</dbReference>
<evidence type="ECO:0000256" key="5">
    <source>
        <dbReference type="ARBA" id="ARBA00004692"/>
    </source>
</evidence>
<sequence length="183" mass="20158">MTIHLVLGGARSGKSSFAEAQTDMMSAHKTKHYVATAIAFDDEMKNRIAHHQASRGESWVEHECPVDLVKLIPQFNSSDVILIDCLTLWLNNVIYNEGETLTEVEIKQRVDALVLALQQSNADILLVSNEVGLGVIPLGEISRLFVDHAGWMNQAIAKIADKVTFVAAGLPMTLKETNDFDKS</sequence>
<reference evidence="17 20" key="3">
    <citation type="submission" date="2014-08" db="EMBL/GenBank/DDBJ databases">
        <title>First Complete Genome Sequence of the Shellfish Pathogen Vibrio tubiashii.</title>
        <authorList>
            <person name="Richards G.P."/>
            <person name="Needleman D.S."/>
            <person name="Watson M.A."/>
            <person name="Bono J.L."/>
        </authorList>
    </citation>
    <scope>NUCLEOTIDE SEQUENCE [LARGE SCALE GENOMIC DNA]</scope>
    <source>
        <strain evidence="17 20">ATCC 19109</strain>
    </source>
</reference>
<feature type="binding site" evidence="16">
    <location>
        <position position="84"/>
    </location>
    <ligand>
        <name>GTP</name>
        <dbReference type="ChEBI" id="CHEBI:37565"/>
    </ligand>
</feature>
<dbReference type="PANTHER" id="PTHR34848:SF1">
    <property type="entry name" value="BIFUNCTIONAL ADENOSYLCOBALAMIN BIOSYNTHESIS PROTEIN COBU"/>
    <property type="match status" value="1"/>
</dbReference>
<comment type="catalytic activity">
    <reaction evidence="2 14">
        <text>adenosylcob(III)inamide phosphate + GTP + H(+) = adenosylcob(III)inamide-GDP + diphosphate</text>
        <dbReference type="Rhea" id="RHEA:22712"/>
        <dbReference type="ChEBI" id="CHEBI:15378"/>
        <dbReference type="ChEBI" id="CHEBI:33019"/>
        <dbReference type="ChEBI" id="CHEBI:37565"/>
        <dbReference type="ChEBI" id="CHEBI:58502"/>
        <dbReference type="ChEBI" id="CHEBI:60487"/>
        <dbReference type="EC" id="2.7.7.62"/>
    </reaction>
</comment>
<evidence type="ECO:0000256" key="13">
    <source>
        <dbReference type="ARBA" id="ARBA00023134"/>
    </source>
</evidence>
<keyword evidence="8 14" id="KW-0169">Cobalamin biosynthesis</keyword>
<comment type="similarity">
    <text evidence="7 14">Belongs to the CobU/CobP family.</text>
</comment>
<comment type="pathway">
    <text evidence="5 14">Cofactor biosynthesis; adenosylcobalamin biosynthesis; adenosylcobalamin from cob(II)yrinate a,c-diamide: step 6/7.</text>
</comment>
<evidence type="ECO:0000256" key="12">
    <source>
        <dbReference type="ARBA" id="ARBA00022840"/>
    </source>
</evidence>
<dbReference type="eggNOG" id="COG2087">
    <property type="taxonomic scope" value="Bacteria"/>
</dbReference>
<dbReference type="CDD" id="cd00544">
    <property type="entry name" value="CobU"/>
    <property type="match status" value="1"/>
</dbReference>
<dbReference type="SUPFAM" id="SSF52540">
    <property type="entry name" value="P-loop containing nucleoside triphosphate hydrolases"/>
    <property type="match status" value="1"/>
</dbReference>
<dbReference type="NCBIfam" id="NF004469">
    <property type="entry name" value="PRK05800.1"/>
    <property type="match status" value="1"/>
</dbReference>
<dbReference type="InterPro" id="IPR003203">
    <property type="entry name" value="CobU/CobP"/>
</dbReference>
<keyword evidence="11 14" id="KW-0418">Kinase</keyword>
<organism evidence="17 20">
    <name type="scientific">Vibrio tubiashii ATCC 19109</name>
    <dbReference type="NCBI Taxonomy" id="1051646"/>
    <lineage>
        <taxon>Bacteria</taxon>
        <taxon>Pseudomonadati</taxon>
        <taxon>Pseudomonadota</taxon>
        <taxon>Gammaproteobacteria</taxon>
        <taxon>Vibrionales</taxon>
        <taxon>Vibrionaceae</taxon>
        <taxon>Vibrio</taxon>
        <taxon>Vibrio oreintalis group</taxon>
    </lineage>
</organism>
<keyword evidence="13 14" id="KW-0342">GTP-binding</keyword>
<dbReference type="Proteomes" id="UP000003836">
    <property type="component" value="Unassembled WGS sequence"/>
</dbReference>
<dbReference type="STRING" id="1051646.IX91_06910"/>
<keyword evidence="10 14" id="KW-0547">Nucleotide-binding</keyword>
<keyword evidence="12 14" id="KW-0067">ATP-binding</keyword>
<dbReference type="GO" id="GO:0043752">
    <property type="term" value="F:adenosylcobinamide kinase activity"/>
    <property type="evidence" value="ECO:0007669"/>
    <property type="project" value="UniProtKB-EC"/>
</dbReference>
<evidence type="ECO:0000256" key="7">
    <source>
        <dbReference type="ARBA" id="ARBA00007490"/>
    </source>
</evidence>
<evidence type="ECO:0000256" key="4">
    <source>
        <dbReference type="ARBA" id="ARBA00003889"/>
    </source>
</evidence>
<evidence type="ECO:0000256" key="9">
    <source>
        <dbReference type="ARBA" id="ARBA00022679"/>
    </source>
</evidence>
<keyword evidence="9 14" id="KW-0808">Transferase</keyword>
<dbReference type="EMBL" id="CP009354">
    <property type="protein sequence ID" value="AIW13930.1"/>
    <property type="molecule type" value="Genomic_DNA"/>
</dbReference>
<dbReference type="GeneID" id="23444446"/>
<evidence type="ECO:0000256" key="10">
    <source>
        <dbReference type="ARBA" id="ARBA00022741"/>
    </source>
</evidence>
<comment type="pathway">
    <text evidence="6 14">Cofactor biosynthesis; adenosylcobalamin biosynthesis; adenosylcobalamin from cob(II)yrinate a,c-diamide: step 5/7.</text>
</comment>
<dbReference type="Proteomes" id="UP000030071">
    <property type="component" value="Chromosome 1"/>
</dbReference>
<evidence type="ECO:0000313" key="17">
    <source>
        <dbReference type="EMBL" id="AIW13930.1"/>
    </source>
</evidence>
<dbReference type="GO" id="GO:0005524">
    <property type="term" value="F:ATP binding"/>
    <property type="evidence" value="ECO:0007669"/>
    <property type="project" value="UniProtKB-UniRule"/>
</dbReference>